<evidence type="ECO:0000256" key="1">
    <source>
        <dbReference type="ARBA" id="ARBA00022723"/>
    </source>
</evidence>
<dbReference type="Gene3D" id="3.30.70.340">
    <property type="entry name" value="Metallocarboxypeptidase-like"/>
    <property type="match status" value="1"/>
</dbReference>
<dbReference type="EMBL" id="JAHYIQ010000023">
    <property type="protein sequence ID" value="KAK1122193.1"/>
    <property type="molecule type" value="Genomic_DNA"/>
</dbReference>
<evidence type="ECO:0000313" key="5">
    <source>
        <dbReference type="EMBL" id="KAK1122193.1"/>
    </source>
</evidence>
<dbReference type="GO" id="GO:0046872">
    <property type="term" value="F:metal ion binding"/>
    <property type="evidence" value="ECO:0007669"/>
    <property type="project" value="UniProtKB-KW"/>
</dbReference>
<keyword evidence="2" id="KW-0862">Zinc</keyword>
<dbReference type="AlphaFoldDB" id="A0AA40KJ08"/>
<protein>
    <recommendedName>
        <fullName evidence="4">Carboxypeptidase activation peptide domain-containing protein</fullName>
    </recommendedName>
</protein>
<keyword evidence="1" id="KW-0479">Metal-binding</keyword>
<feature type="chain" id="PRO_5041343060" description="Carboxypeptidase activation peptide domain-containing protein" evidence="3">
    <location>
        <begin position="28"/>
        <end position="214"/>
    </location>
</feature>
<reference evidence="5" key="1">
    <citation type="submission" date="2021-10" db="EMBL/GenBank/DDBJ databases">
        <title>Melipona bicolor Genome sequencing and assembly.</title>
        <authorList>
            <person name="Araujo N.S."/>
            <person name="Arias M.C."/>
        </authorList>
    </citation>
    <scope>NUCLEOTIDE SEQUENCE</scope>
    <source>
        <strain evidence="5">USP_2M_L1-L4_2017</strain>
        <tissue evidence="5">Whole body</tissue>
    </source>
</reference>
<dbReference type="Pfam" id="PF02244">
    <property type="entry name" value="Propep_M14"/>
    <property type="match status" value="1"/>
</dbReference>
<dbReference type="SUPFAM" id="SSF54897">
    <property type="entry name" value="Protease propeptides/inhibitors"/>
    <property type="match status" value="1"/>
</dbReference>
<feature type="domain" description="Carboxypeptidase activation peptide" evidence="4">
    <location>
        <begin position="82"/>
        <end position="148"/>
    </location>
</feature>
<organism evidence="5 6">
    <name type="scientific">Melipona bicolor</name>
    <dbReference type="NCBI Taxonomy" id="60889"/>
    <lineage>
        <taxon>Eukaryota</taxon>
        <taxon>Metazoa</taxon>
        <taxon>Ecdysozoa</taxon>
        <taxon>Arthropoda</taxon>
        <taxon>Hexapoda</taxon>
        <taxon>Insecta</taxon>
        <taxon>Pterygota</taxon>
        <taxon>Neoptera</taxon>
        <taxon>Endopterygota</taxon>
        <taxon>Hymenoptera</taxon>
        <taxon>Apocrita</taxon>
        <taxon>Aculeata</taxon>
        <taxon>Apoidea</taxon>
        <taxon>Anthophila</taxon>
        <taxon>Apidae</taxon>
        <taxon>Melipona</taxon>
    </lineage>
</organism>
<feature type="signal peptide" evidence="3">
    <location>
        <begin position="1"/>
        <end position="27"/>
    </location>
</feature>
<evidence type="ECO:0000256" key="2">
    <source>
        <dbReference type="ARBA" id="ARBA00022833"/>
    </source>
</evidence>
<dbReference type="Proteomes" id="UP001177670">
    <property type="component" value="Unassembled WGS sequence"/>
</dbReference>
<evidence type="ECO:0000259" key="4">
    <source>
        <dbReference type="Pfam" id="PF02244"/>
    </source>
</evidence>
<name>A0AA40KJ08_9HYME</name>
<gene>
    <name evidence="5" type="ORF">K0M31_009419</name>
</gene>
<keyword evidence="6" id="KW-1185">Reference proteome</keyword>
<comment type="caution">
    <text evidence="5">The sequence shown here is derived from an EMBL/GenBank/DDBJ whole genome shotgun (WGS) entry which is preliminary data.</text>
</comment>
<evidence type="ECO:0000256" key="3">
    <source>
        <dbReference type="SAM" id="SignalP"/>
    </source>
</evidence>
<dbReference type="InterPro" id="IPR003146">
    <property type="entry name" value="M14A_act_pep"/>
</dbReference>
<evidence type="ECO:0000313" key="6">
    <source>
        <dbReference type="Proteomes" id="UP001177670"/>
    </source>
</evidence>
<accession>A0AA40KJ08</accession>
<dbReference type="InterPro" id="IPR036990">
    <property type="entry name" value="M14A-like_propep"/>
</dbReference>
<keyword evidence="3" id="KW-0732">Signal</keyword>
<sequence length="214" mass="24597">MRKAGGSARFVAFASLLLLVVLAFVEASVIDRQKREFVIPDWIEIVDEPVHAENSKTIQRAVRVRDAKVTYDGAQVWRVRSSEGQKDLLSNVTTDFQDTGLPSLWTRNDTTVDVMVRLEEIPRLSRYLKQKDLEYQVVIENLQKAIDEANPSLSEQEMEELEGRKATQRSSEFTGGLFKEIVIHGGYFRRERARLSPSTRFNPLTHFRHFDNAD</sequence>
<proteinExistence type="predicted"/>